<sequence length="468" mass="52558">MCNLKTPLLETWMEDCDEIGNWTVIEYDGSLRDPNYKNFARYLRDKWTPSAVPSSMFCNALGLCSIGSCLNLVPDDGTNQHDRQMALYVFEQVANIDYLFKAVDKQLHNAVSNIGMAIGTALALAVSVGFGFLPAIAAVPGAIISSVTATTIAASANAVASTYVGVVTTLNVICVGPDFVDDLKDLFKDDLAYIVLAENRGGCENERTKWVRGPHEYLVCLLEHPGLGFWLYSIDWAKEDDDWHDDQAHVRGPTGFWRLDGDSKYYGITLENIARSSLWAYETDLVEKKGKKIDVDLIGIDPSARLSSDKDRMRGVFTVPICFNPGGESISGVLDEKGQNYPCICGPSNWNGKNYSPARDQTVKFLLQTGFAYSEDWEDWCSGKNDCKTEDRIWIRGKLEKYREPGDPPVPKHLNHPYRTCEKRRNSKKHPGWPDRDRSGNTKRNQLDWAIYDESRRNGTREAFGFES</sequence>
<dbReference type="EMBL" id="JAPHNI010000363">
    <property type="protein sequence ID" value="KAJ8111949.1"/>
    <property type="molecule type" value="Genomic_DNA"/>
</dbReference>
<evidence type="ECO:0000313" key="1">
    <source>
        <dbReference type="EMBL" id="KAJ8111949.1"/>
    </source>
</evidence>
<protein>
    <submittedName>
        <fullName evidence="1">Uncharacterized protein</fullName>
    </submittedName>
</protein>
<dbReference type="Proteomes" id="UP001153331">
    <property type="component" value="Unassembled WGS sequence"/>
</dbReference>
<accession>A0ACC2I9S2</accession>
<organism evidence="1 2">
    <name type="scientific">Boeremia exigua</name>
    <dbReference type="NCBI Taxonomy" id="749465"/>
    <lineage>
        <taxon>Eukaryota</taxon>
        <taxon>Fungi</taxon>
        <taxon>Dikarya</taxon>
        <taxon>Ascomycota</taxon>
        <taxon>Pezizomycotina</taxon>
        <taxon>Dothideomycetes</taxon>
        <taxon>Pleosporomycetidae</taxon>
        <taxon>Pleosporales</taxon>
        <taxon>Pleosporineae</taxon>
        <taxon>Didymellaceae</taxon>
        <taxon>Boeremia</taxon>
    </lineage>
</organism>
<evidence type="ECO:0000313" key="2">
    <source>
        <dbReference type="Proteomes" id="UP001153331"/>
    </source>
</evidence>
<name>A0ACC2I9S2_9PLEO</name>
<gene>
    <name evidence="1" type="ORF">OPT61_g5574</name>
</gene>
<proteinExistence type="predicted"/>
<reference evidence="1" key="1">
    <citation type="submission" date="2022-11" db="EMBL/GenBank/DDBJ databases">
        <title>Genome Sequence of Boeremia exigua.</title>
        <authorList>
            <person name="Buettner E."/>
        </authorList>
    </citation>
    <scope>NUCLEOTIDE SEQUENCE</scope>
    <source>
        <strain evidence="1">CU02</strain>
    </source>
</reference>
<keyword evidence="2" id="KW-1185">Reference proteome</keyword>
<comment type="caution">
    <text evidence="1">The sequence shown here is derived from an EMBL/GenBank/DDBJ whole genome shotgun (WGS) entry which is preliminary data.</text>
</comment>